<protein>
    <submittedName>
        <fullName evidence="1">Uncharacterized protein</fullName>
    </submittedName>
</protein>
<sequence>MSPTTIPAVITNAQKQAAIRAFGIPASLVCEITLHATEGVRAELFLRDREGRIVSHGGDPLTTTLRIPYGEVSADAAA</sequence>
<name>A0ABV2Z4J3_9ACTN</name>
<dbReference type="RefSeq" id="WP_030282727.1">
    <property type="nucleotide sequence ID" value="NZ_JBEZVI010000020.1"/>
</dbReference>
<evidence type="ECO:0000313" key="1">
    <source>
        <dbReference type="EMBL" id="MEU3712916.1"/>
    </source>
</evidence>
<keyword evidence="2" id="KW-1185">Reference proteome</keyword>
<comment type="caution">
    <text evidence="1">The sequence shown here is derived from an EMBL/GenBank/DDBJ whole genome shotgun (WGS) entry which is preliminary data.</text>
</comment>
<proteinExistence type="predicted"/>
<accession>A0ABV2Z4J3</accession>
<evidence type="ECO:0000313" key="2">
    <source>
        <dbReference type="Proteomes" id="UP001550853"/>
    </source>
</evidence>
<dbReference type="EMBL" id="JBEZVI010000020">
    <property type="protein sequence ID" value="MEU3712916.1"/>
    <property type="molecule type" value="Genomic_DNA"/>
</dbReference>
<reference evidence="1 2" key="1">
    <citation type="submission" date="2024-06" db="EMBL/GenBank/DDBJ databases">
        <title>The Natural Products Discovery Center: Release of the First 8490 Sequenced Strains for Exploring Actinobacteria Biosynthetic Diversity.</title>
        <authorList>
            <person name="Kalkreuter E."/>
            <person name="Kautsar S.A."/>
            <person name="Yang D."/>
            <person name="Bader C.D."/>
            <person name="Teijaro C.N."/>
            <person name="Fluegel L."/>
            <person name="Davis C.M."/>
            <person name="Simpson J.R."/>
            <person name="Lauterbach L."/>
            <person name="Steele A.D."/>
            <person name="Gui C."/>
            <person name="Meng S."/>
            <person name="Li G."/>
            <person name="Viehrig K."/>
            <person name="Ye F."/>
            <person name="Su P."/>
            <person name="Kiefer A.F."/>
            <person name="Nichols A."/>
            <person name="Cepeda A.J."/>
            <person name="Yan W."/>
            <person name="Fan B."/>
            <person name="Jiang Y."/>
            <person name="Adhikari A."/>
            <person name="Zheng C.-J."/>
            <person name="Schuster L."/>
            <person name="Cowan T.M."/>
            <person name="Smanski M.J."/>
            <person name="Chevrette M.G."/>
            <person name="De Carvalho L.P.S."/>
            <person name="Shen B."/>
        </authorList>
    </citation>
    <scope>NUCLEOTIDE SEQUENCE [LARGE SCALE GENOMIC DNA]</scope>
    <source>
        <strain evidence="1 2">NPDC033039</strain>
    </source>
</reference>
<organism evidence="1 2">
    <name type="scientific">Streptomyces catenulae</name>
    <dbReference type="NCBI Taxonomy" id="66875"/>
    <lineage>
        <taxon>Bacteria</taxon>
        <taxon>Bacillati</taxon>
        <taxon>Actinomycetota</taxon>
        <taxon>Actinomycetes</taxon>
        <taxon>Kitasatosporales</taxon>
        <taxon>Streptomycetaceae</taxon>
        <taxon>Streptomyces</taxon>
    </lineage>
</organism>
<gene>
    <name evidence="1" type="ORF">AB0E61_22835</name>
</gene>
<dbReference type="Proteomes" id="UP001550853">
    <property type="component" value="Unassembled WGS sequence"/>
</dbReference>